<dbReference type="AlphaFoldDB" id="A0AAD5M974"/>
<feature type="compositionally biased region" description="Basic and acidic residues" evidence="2">
    <location>
        <begin position="129"/>
        <end position="143"/>
    </location>
</feature>
<dbReference type="Proteomes" id="UP001196413">
    <property type="component" value="Unassembled WGS sequence"/>
</dbReference>
<accession>A0AAD5M974</accession>
<evidence type="ECO:0000313" key="4">
    <source>
        <dbReference type="Proteomes" id="UP001196413"/>
    </source>
</evidence>
<dbReference type="EMBL" id="JAHQIW010001546">
    <property type="protein sequence ID" value="KAJ1352808.1"/>
    <property type="molecule type" value="Genomic_DNA"/>
</dbReference>
<evidence type="ECO:0000313" key="3">
    <source>
        <dbReference type="EMBL" id="KAJ1352808.1"/>
    </source>
</evidence>
<feature type="coiled-coil region" evidence="1">
    <location>
        <begin position="37"/>
        <end position="87"/>
    </location>
</feature>
<gene>
    <name evidence="3" type="ORF">KIN20_009230</name>
</gene>
<evidence type="ECO:0000256" key="2">
    <source>
        <dbReference type="SAM" id="MobiDB-lite"/>
    </source>
</evidence>
<feature type="region of interest" description="Disordered" evidence="2">
    <location>
        <begin position="129"/>
        <end position="168"/>
    </location>
</feature>
<keyword evidence="1" id="KW-0175">Coiled coil</keyword>
<name>A0AAD5M974_PARTN</name>
<keyword evidence="4" id="KW-1185">Reference proteome</keyword>
<reference evidence="3" key="1">
    <citation type="submission" date="2021-06" db="EMBL/GenBank/DDBJ databases">
        <title>Parelaphostrongylus tenuis whole genome reference sequence.</title>
        <authorList>
            <person name="Garwood T.J."/>
            <person name="Larsen P.A."/>
            <person name="Fountain-Jones N.M."/>
            <person name="Garbe J.R."/>
            <person name="Macchietto M.G."/>
            <person name="Kania S.A."/>
            <person name="Gerhold R.W."/>
            <person name="Richards J.E."/>
            <person name="Wolf T.M."/>
        </authorList>
    </citation>
    <scope>NUCLEOTIDE SEQUENCE</scope>
    <source>
        <strain evidence="3">MNPRO001-30</strain>
        <tissue evidence="3">Meninges</tissue>
    </source>
</reference>
<comment type="caution">
    <text evidence="3">The sequence shown here is derived from an EMBL/GenBank/DDBJ whole genome shotgun (WGS) entry which is preliminary data.</text>
</comment>
<sequence length="168" mass="20085">MSNVPPESERPKMCKATVTYHGKLQFQDRLSYIDKRYDHLRKLTQTLKKKINELEDIMRQDNDEENLEQIRTLIEDIKREKQMMRDEAHIIRGELSQAMYNEDMRSHVLNFVAEFEGIWHDTPEKRLMGEFRRQEESRNDDKGTSQGDDEVYTPSSSNEDCTYRETSF</sequence>
<proteinExistence type="predicted"/>
<organism evidence="3 4">
    <name type="scientific">Parelaphostrongylus tenuis</name>
    <name type="common">Meningeal worm</name>
    <dbReference type="NCBI Taxonomy" id="148309"/>
    <lineage>
        <taxon>Eukaryota</taxon>
        <taxon>Metazoa</taxon>
        <taxon>Ecdysozoa</taxon>
        <taxon>Nematoda</taxon>
        <taxon>Chromadorea</taxon>
        <taxon>Rhabditida</taxon>
        <taxon>Rhabditina</taxon>
        <taxon>Rhabditomorpha</taxon>
        <taxon>Strongyloidea</taxon>
        <taxon>Metastrongylidae</taxon>
        <taxon>Parelaphostrongylus</taxon>
    </lineage>
</organism>
<evidence type="ECO:0000256" key="1">
    <source>
        <dbReference type="SAM" id="Coils"/>
    </source>
</evidence>
<protein>
    <submittedName>
        <fullName evidence="3">Uncharacterized protein</fullName>
    </submittedName>
</protein>